<reference evidence="4 5" key="1">
    <citation type="submission" date="2016-07" db="EMBL/GenBank/DDBJ databases">
        <title>Pervasive Adenine N6-methylation of Active Genes in Fungi.</title>
        <authorList>
            <consortium name="DOE Joint Genome Institute"/>
            <person name="Mondo S.J."/>
            <person name="Dannebaum R.O."/>
            <person name="Kuo R.C."/>
            <person name="Labutti K."/>
            <person name="Haridas S."/>
            <person name="Kuo A."/>
            <person name="Salamov A."/>
            <person name="Ahrendt S.R."/>
            <person name="Lipzen A."/>
            <person name="Sullivan W."/>
            <person name="Andreopoulos W.B."/>
            <person name="Clum A."/>
            <person name="Lindquist E."/>
            <person name="Daum C."/>
            <person name="Ramamoorthy G.K."/>
            <person name="Gryganskyi A."/>
            <person name="Culley D."/>
            <person name="Magnuson J.K."/>
            <person name="James T.Y."/>
            <person name="O'Malley M.A."/>
            <person name="Stajich J.E."/>
            <person name="Spatafora J.W."/>
            <person name="Visel A."/>
            <person name="Grigoriev I.V."/>
        </authorList>
    </citation>
    <scope>NUCLEOTIDE SEQUENCE [LARGE SCALE GENOMIC DNA]</scope>
    <source>
        <strain evidence="4 5">NRRL 2496</strain>
    </source>
</reference>
<dbReference type="PANTHER" id="PTHR31836:SF28">
    <property type="entry name" value="SRCR DOMAIN-CONTAINING PROTEIN-RELATED"/>
    <property type="match status" value="1"/>
</dbReference>
<dbReference type="EMBL" id="MCGN01000007">
    <property type="protein sequence ID" value="ORY94659.1"/>
    <property type="molecule type" value="Genomic_DNA"/>
</dbReference>
<feature type="domain" description="Barwin" evidence="3">
    <location>
        <begin position="97"/>
        <end position="162"/>
    </location>
</feature>
<dbReference type="CDD" id="cd22191">
    <property type="entry name" value="DPBB_RlpA_EXP_N-like"/>
    <property type="match status" value="1"/>
</dbReference>
<dbReference type="InterPro" id="IPR001153">
    <property type="entry name" value="Barwin_dom"/>
</dbReference>
<organism evidence="4 5">
    <name type="scientific">Syncephalastrum racemosum</name>
    <name type="common">Filamentous fungus</name>
    <dbReference type="NCBI Taxonomy" id="13706"/>
    <lineage>
        <taxon>Eukaryota</taxon>
        <taxon>Fungi</taxon>
        <taxon>Fungi incertae sedis</taxon>
        <taxon>Mucoromycota</taxon>
        <taxon>Mucoromycotina</taxon>
        <taxon>Mucoromycetes</taxon>
        <taxon>Mucorales</taxon>
        <taxon>Syncephalastraceae</taxon>
        <taxon>Syncephalastrum</taxon>
    </lineage>
</organism>
<dbReference type="STRING" id="13706.A0A1X2H7V8"/>
<comment type="caution">
    <text evidence="4">The sequence shown here is derived from an EMBL/GenBank/DDBJ whole genome shotgun (WGS) entry which is preliminary data.</text>
</comment>
<evidence type="ECO:0000259" key="3">
    <source>
        <dbReference type="Pfam" id="PF00967"/>
    </source>
</evidence>
<protein>
    <recommendedName>
        <fullName evidence="3">Barwin domain-containing protein</fullName>
    </recommendedName>
</protein>
<dbReference type="InterPro" id="IPR051477">
    <property type="entry name" value="Expansin_CellWall"/>
</dbReference>
<dbReference type="InterPro" id="IPR036908">
    <property type="entry name" value="RlpA-like_sf"/>
</dbReference>
<dbReference type="Pfam" id="PF00967">
    <property type="entry name" value="Barwin"/>
    <property type="match status" value="1"/>
</dbReference>
<dbReference type="Gene3D" id="2.40.40.10">
    <property type="entry name" value="RlpA-like domain"/>
    <property type="match status" value="1"/>
</dbReference>
<name>A0A1X2H7V8_SYNRA</name>
<evidence type="ECO:0000256" key="1">
    <source>
        <dbReference type="ARBA" id="ARBA00022729"/>
    </source>
</evidence>
<keyword evidence="1 2" id="KW-0732">Signal</keyword>
<evidence type="ECO:0000256" key="2">
    <source>
        <dbReference type="SAM" id="SignalP"/>
    </source>
</evidence>
<proteinExistence type="predicted"/>
<sequence>MKKTLNICLLLALVCLCVSSVAADTTVRRGIATLSTKYSNSTLSITKRGGGDNGSGRGTWYSGGDLNDAACYDRKGLDSFSATIHDLIGAMAMDDFEECYKCMQITNNKNKKLSVVIKVVDKCAGCEVGKAIDLTPAAFQKVAPGGDLDLGVLDISWKPVKCPKSKLFPAKPIVKL</sequence>
<dbReference type="InParanoid" id="A0A1X2H7V8"/>
<evidence type="ECO:0000313" key="4">
    <source>
        <dbReference type="EMBL" id="ORY94659.1"/>
    </source>
</evidence>
<evidence type="ECO:0000313" key="5">
    <source>
        <dbReference type="Proteomes" id="UP000242180"/>
    </source>
</evidence>
<feature type="signal peptide" evidence="2">
    <location>
        <begin position="1"/>
        <end position="23"/>
    </location>
</feature>
<accession>A0A1X2H7V8</accession>
<dbReference type="OrthoDB" id="623670at2759"/>
<keyword evidence="5" id="KW-1185">Reference proteome</keyword>
<gene>
    <name evidence="4" type="ORF">BCR43DRAFT_476486</name>
</gene>
<dbReference type="SUPFAM" id="SSF50685">
    <property type="entry name" value="Barwin-like endoglucanases"/>
    <property type="match status" value="1"/>
</dbReference>
<dbReference type="GO" id="GO:0050832">
    <property type="term" value="P:defense response to fungus"/>
    <property type="evidence" value="ECO:0007669"/>
    <property type="project" value="InterPro"/>
</dbReference>
<dbReference type="GO" id="GO:0042742">
    <property type="term" value="P:defense response to bacterium"/>
    <property type="evidence" value="ECO:0007669"/>
    <property type="project" value="InterPro"/>
</dbReference>
<feature type="chain" id="PRO_5011987340" description="Barwin domain-containing protein" evidence="2">
    <location>
        <begin position="24"/>
        <end position="176"/>
    </location>
</feature>
<dbReference type="OMA" id="CAGCEVG"/>
<dbReference type="PANTHER" id="PTHR31836">
    <property type="match status" value="1"/>
</dbReference>
<dbReference type="Proteomes" id="UP000242180">
    <property type="component" value="Unassembled WGS sequence"/>
</dbReference>
<dbReference type="AlphaFoldDB" id="A0A1X2H7V8"/>